<feature type="domain" description="4Fe-4S ferredoxin-type" evidence="8">
    <location>
        <begin position="95"/>
        <end position="125"/>
    </location>
</feature>
<feature type="binding site" evidence="7">
    <location>
        <position position="13"/>
    </location>
    <ligand>
        <name>[4Fe-4S] cluster</name>
        <dbReference type="ChEBI" id="CHEBI:49883"/>
        <label>1</label>
    </ligand>
</feature>
<evidence type="ECO:0000313" key="9">
    <source>
        <dbReference type="EMBL" id="RQD74474.1"/>
    </source>
</evidence>
<feature type="binding site" evidence="7">
    <location>
        <position position="85"/>
    </location>
    <ligand>
        <name>[4Fe-4S] cluster</name>
        <dbReference type="ChEBI" id="CHEBI:49883"/>
        <label>4</label>
    </ligand>
</feature>
<feature type="binding site" evidence="7">
    <location>
        <position position="129"/>
    </location>
    <ligand>
        <name>[4Fe-4S] cluster</name>
        <dbReference type="ChEBI" id="CHEBI:49883"/>
        <label>2</label>
    </ligand>
</feature>
<feature type="binding site" evidence="7">
    <location>
        <position position="73"/>
    </location>
    <ligand>
        <name>[4Fe-4S] cluster</name>
        <dbReference type="ChEBI" id="CHEBI:49883"/>
        <label>3</label>
    </ligand>
</feature>
<dbReference type="Proteomes" id="UP000285138">
    <property type="component" value="Unassembled WGS sequence"/>
</dbReference>
<evidence type="ECO:0000259" key="8">
    <source>
        <dbReference type="PROSITE" id="PS51379"/>
    </source>
</evidence>
<dbReference type="PIRSF" id="PIRSF036298">
    <property type="entry name" value="FDH_4Fe4S"/>
    <property type="match status" value="1"/>
</dbReference>
<keyword evidence="6 7" id="KW-0411">Iron-sulfur</keyword>
<keyword evidence="4" id="KW-0677">Repeat</keyword>
<comment type="caution">
    <text evidence="9">The sequence shown here is derived from an EMBL/GenBank/DDBJ whole genome shotgun (WGS) entry which is preliminary data.</text>
</comment>
<keyword evidence="3 7" id="KW-0479">Metal-binding</keyword>
<dbReference type="EMBL" id="QZAA01000202">
    <property type="protein sequence ID" value="RQD74474.1"/>
    <property type="molecule type" value="Genomic_DNA"/>
</dbReference>
<reference evidence="9 10" key="1">
    <citation type="submission" date="2018-08" db="EMBL/GenBank/DDBJ databases">
        <title>The metabolism and importance of syntrophic acetate oxidation coupled to methane or sulfide production in haloalkaline environments.</title>
        <authorList>
            <person name="Timmers P.H.A."/>
            <person name="Vavourakis C.D."/>
            <person name="Sorokin D.Y."/>
            <person name="Sinninghe Damste J.S."/>
            <person name="Muyzer G."/>
            <person name="Stams A.J.M."/>
            <person name="Plugge C.M."/>
        </authorList>
    </citation>
    <scope>NUCLEOTIDE SEQUENCE [LARGE SCALE GENOMIC DNA]</scope>
    <source>
        <strain evidence="9">MSAO_Bac1</strain>
    </source>
</reference>
<evidence type="ECO:0000256" key="5">
    <source>
        <dbReference type="ARBA" id="ARBA00023004"/>
    </source>
</evidence>
<dbReference type="GO" id="GO:0046872">
    <property type="term" value="F:metal ion binding"/>
    <property type="evidence" value="ECO:0007669"/>
    <property type="project" value="UniProtKB-KW"/>
</dbReference>
<evidence type="ECO:0000256" key="4">
    <source>
        <dbReference type="ARBA" id="ARBA00022737"/>
    </source>
</evidence>
<evidence type="ECO:0000256" key="1">
    <source>
        <dbReference type="ARBA" id="ARBA00004196"/>
    </source>
</evidence>
<comment type="subcellular location">
    <subcellularLocation>
        <location evidence="1">Cell envelope</location>
    </subcellularLocation>
</comment>
<keyword evidence="2 7" id="KW-0004">4Fe-4S</keyword>
<dbReference type="PROSITE" id="PS00198">
    <property type="entry name" value="4FE4S_FER_1"/>
    <property type="match status" value="1"/>
</dbReference>
<feature type="binding site" evidence="7">
    <location>
        <position position="108"/>
    </location>
    <ligand>
        <name>[4Fe-4S] cluster</name>
        <dbReference type="ChEBI" id="CHEBI:49883"/>
        <label>4</label>
    </ligand>
</feature>
<feature type="binding site" evidence="7">
    <location>
        <position position="16"/>
    </location>
    <ligand>
        <name>[4Fe-4S] cluster</name>
        <dbReference type="ChEBI" id="CHEBI:49883"/>
        <label>1</label>
    </ligand>
</feature>
<feature type="binding site" evidence="7">
    <location>
        <position position="76"/>
    </location>
    <ligand>
        <name>[4Fe-4S] cluster</name>
        <dbReference type="ChEBI" id="CHEBI:49883"/>
        <label>3</label>
    </ligand>
</feature>
<feature type="binding site" evidence="7">
    <location>
        <position position="23"/>
    </location>
    <ligand>
        <name>[4Fe-4S] cluster</name>
        <dbReference type="ChEBI" id="CHEBI:49883"/>
        <label>2</label>
    </ligand>
</feature>
<dbReference type="Pfam" id="PF13247">
    <property type="entry name" value="Fer4_11"/>
    <property type="match status" value="1"/>
</dbReference>
<dbReference type="InterPro" id="IPR014603">
    <property type="entry name" value="Formate_DH_Fe-S_su"/>
</dbReference>
<evidence type="ECO:0000313" key="10">
    <source>
        <dbReference type="Proteomes" id="UP000285138"/>
    </source>
</evidence>
<accession>A0A424YBZ3</accession>
<feature type="binding site" evidence="7">
    <location>
        <position position="148"/>
    </location>
    <ligand>
        <name>[4Fe-4S] cluster</name>
        <dbReference type="ChEBI" id="CHEBI:49883"/>
        <label>1</label>
    </ligand>
</feature>
<dbReference type="Gene3D" id="3.30.70.20">
    <property type="match status" value="2"/>
</dbReference>
<feature type="binding site" evidence="7">
    <location>
        <position position="132"/>
    </location>
    <ligand>
        <name>[4Fe-4S] cluster</name>
        <dbReference type="ChEBI" id="CHEBI:49883"/>
        <label>2</label>
    </ligand>
</feature>
<name>A0A424YBZ3_9FIRM</name>
<comment type="cofactor">
    <cofactor evidence="7">
        <name>[4Fe-4S] cluster</name>
        <dbReference type="ChEBI" id="CHEBI:49883"/>
    </cofactor>
    <text evidence="7">Binds 4 [4Fe-4S] clusters per subunit.</text>
</comment>
<evidence type="ECO:0000256" key="7">
    <source>
        <dbReference type="PIRSR" id="PIRSR036298-50"/>
    </source>
</evidence>
<dbReference type="GO" id="GO:0051539">
    <property type="term" value="F:4 iron, 4 sulfur cluster binding"/>
    <property type="evidence" value="ECO:0007669"/>
    <property type="project" value="UniProtKB-KW"/>
</dbReference>
<proteinExistence type="predicted"/>
<gene>
    <name evidence="9" type="ORF">D5R97_07810</name>
</gene>
<evidence type="ECO:0000256" key="6">
    <source>
        <dbReference type="ARBA" id="ARBA00023014"/>
    </source>
</evidence>
<protein>
    <submittedName>
        <fullName evidence="9">4Fe-4S dicluster domain-containing protein</fullName>
    </submittedName>
</protein>
<evidence type="ECO:0000256" key="2">
    <source>
        <dbReference type="ARBA" id="ARBA00022485"/>
    </source>
</evidence>
<keyword evidence="5 7" id="KW-0408">Iron</keyword>
<feature type="binding site" evidence="7">
    <location>
        <position position="81"/>
    </location>
    <ligand>
        <name>[4Fe-4S] cluster</name>
        <dbReference type="ChEBI" id="CHEBI:49883"/>
        <label>3</label>
    </ligand>
</feature>
<dbReference type="PANTHER" id="PTHR43545:SF6">
    <property type="entry name" value="FORMATE DEHYDROGENASE, NITRATE-INDUCIBLE, IRON-SULFUR SUBUNIT"/>
    <property type="match status" value="1"/>
</dbReference>
<feature type="binding site" evidence="7">
    <location>
        <position position="115"/>
    </location>
    <ligand>
        <name>[4Fe-4S] cluster</name>
        <dbReference type="ChEBI" id="CHEBI:49883"/>
        <label>3</label>
    </ligand>
</feature>
<dbReference type="PANTHER" id="PTHR43545">
    <property type="entry name" value="FORMATE DEHYDROGENASE, NITRATE-INDUCIBLE, IRON-SULFUR SUBUNIT"/>
    <property type="match status" value="1"/>
</dbReference>
<sequence>MARKVKLVDITKCCACKGCQTACKNWNQLPGVATEFVGSYENPADFCVDTWCRVKFNEYDEDGIKWYFTKYQCMHCTDAACIAVCPVNSLVKTEMETVKNIYDECIACGACVGACPFDVPRVGDVMMKCTLCFDRIGHGMIPACAKTCPTGAVSFGDLDDKIAEAEDRLNELQERGHPNPQIYGKDELGGLGVIYVLPDDPDKCGLPAEPEISATTYFWNIALKPVKTLAAVGISIGFMNNFIKKKAEEKTKKVQNQEMVE</sequence>
<feature type="binding site" evidence="7">
    <location>
        <position position="111"/>
    </location>
    <ligand>
        <name>[4Fe-4S] cluster</name>
        <dbReference type="ChEBI" id="CHEBI:49883"/>
        <label>4</label>
    </ligand>
</feature>
<dbReference type="GO" id="GO:0045333">
    <property type="term" value="P:cellular respiration"/>
    <property type="evidence" value="ECO:0007669"/>
    <property type="project" value="InterPro"/>
</dbReference>
<dbReference type="PROSITE" id="PS51379">
    <property type="entry name" value="4FE4S_FER_2"/>
    <property type="match status" value="1"/>
</dbReference>
<dbReference type="InterPro" id="IPR051555">
    <property type="entry name" value="FDH_Electron_Transfer_Unit"/>
</dbReference>
<evidence type="ECO:0000256" key="3">
    <source>
        <dbReference type="ARBA" id="ARBA00022723"/>
    </source>
</evidence>
<dbReference type="InterPro" id="IPR017896">
    <property type="entry name" value="4Fe4S_Fe-S-bd"/>
</dbReference>
<feature type="binding site" evidence="7">
    <location>
        <position position="105"/>
    </location>
    <ligand>
        <name>[4Fe-4S] cluster</name>
        <dbReference type="ChEBI" id="CHEBI:49883"/>
        <label>4</label>
    </ligand>
</feature>
<dbReference type="GO" id="GO:0015944">
    <property type="term" value="P:formate oxidation"/>
    <property type="evidence" value="ECO:0007669"/>
    <property type="project" value="InterPro"/>
</dbReference>
<feature type="binding site" evidence="7">
    <location>
        <position position="144"/>
    </location>
    <ligand>
        <name>[4Fe-4S] cluster</name>
        <dbReference type="ChEBI" id="CHEBI:49883"/>
        <label>2</label>
    </ligand>
</feature>
<dbReference type="SUPFAM" id="SSF54862">
    <property type="entry name" value="4Fe-4S ferredoxins"/>
    <property type="match status" value="1"/>
</dbReference>
<dbReference type="GO" id="GO:0030313">
    <property type="term" value="C:cell envelope"/>
    <property type="evidence" value="ECO:0007669"/>
    <property type="project" value="UniProtKB-SubCell"/>
</dbReference>
<dbReference type="AlphaFoldDB" id="A0A424YBZ3"/>
<dbReference type="InterPro" id="IPR017900">
    <property type="entry name" value="4Fe4S_Fe_S_CS"/>
</dbReference>
<organism evidence="9 10">
    <name type="scientific">Candidatus Syntrophonatronum acetioxidans</name>
    <dbReference type="NCBI Taxonomy" id="1795816"/>
    <lineage>
        <taxon>Bacteria</taxon>
        <taxon>Bacillati</taxon>
        <taxon>Bacillota</taxon>
        <taxon>Clostridia</taxon>
        <taxon>Eubacteriales</taxon>
        <taxon>Syntrophomonadaceae</taxon>
        <taxon>Candidatus Syntrophonatronum</taxon>
    </lineage>
</organism>
<feature type="binding site" evidence="7">
    <location>
        <position position="19"/>
    </location>
    <ligand>
        <name>[4Fe-4S] cluster</name>
        <dbReference type="ChEBI" id="CHEBI:49883"/>
        <label>1</label>
    </ligand>
</feature>